<dbReference type="InterPro" id="IPR036962">
    <property type="entry name" value="Glyco_hydro_3_N_sf"/>
</dbReference>
<evidence type="ECO:0000256" key="10">
    <source>
        <dbReference type="ARBA" id="ARBA00024574"/>
    </source>
</evidence>
<keyword evidence="4" id="KW-0964">Secreted</keyword>
<evidence type="ECO:0000256" key="1">
    <source>
        <dbReference type="ARBA" id="ARBA00004613"/>
    </source>
</evidence>
<dbReference type="EMBL" id="SGPM01000240">
    <property type="protein sequence ID" value="THH27589.1"/>
    <property type="molecule type" value="Genomic_DNA"/>
</dbReference>
<evidence type="ECO:0000313" key="14">
    <source>
        <dbReference type="EMBL" id="THH27589.1"/>
    </source>
</evidence>
<keyword evidence="15" id="KW-1185">Reference proteome</keyword>
<keyword evidence="7" id="KW-0378">Hydrolase</keyword>
<keyword evidence="9" id="KW-0326">Glycosidase</keyword>
<evidence type="ECO:0000256" key="4">
    <source>
        <dbReference type="ARBA" id="ARBA00022525"/>
    </source>
</evidence>
<dbReference type="Proteomes" id="UP000308730">
    <property type="component" value="Unassembled WGS sequence"/>
</dbReference>
<accession>A0A4S4MNW0</accession>
<dbReference type="InterPro" id="IPR001764">
    <property type="entry name" value="Glyco_hydro_3_N"/>
</dbReference>
<keyword evidence="5" id="KW-0624">Polysaccharide degradation</keyword>
<dbReference type="InterPro" id="IPR002772">
    <property type="entry name" value="Glyco_hydro_3_C"/>
</dbReference>
<dbReference type="SMART" id="SM01217">
    <property type="entry name" value="Fn3_like"/>
    <property type="match status" value="1"/>
</dbReference>
<comment type="catalytic activity">
    <reaction evidence="10">
        <text>Hydrolysis of (1-&gt;4)-beta-D-xylans, to remove successive D-xylose residues from the non-reducing termini.</text>
        <dbReference type="EC" id="3.2.1.37"/>
    </reaction>
</comment>
<organism evidence="14 15">
    <name type="scientific">Antrodiella citrinella</name>
    <dbReference type="NCBI Taxonomy" id="2447956"/>
    <lineage>
        <taxon>Eukaryota</taxon>
        <taxon>Fungi</taxon>
        <taxon>Dikarya</taxon>
        <taxon>Basidiomycota</taxon>
        <taxon>Agaricomycotina</taxon>
        <taxon>Agaricomycetes</taxon>
        <taxon>Polyporales</taxon>
        <taxon>Steccherinaceae</taxon>
        <taxon>Antrodiella</taxon>
    </lineage>
</organism>
<dbReference type="InterPro" id="IPR017853">
    <property type="entry name" value="GH"/>
</dbReference>
<feature type="signal peptide" evidence="12">
    <location>
        <begin position="1"/>
        <end position="22"/>
    </location>
</feature>
<evidence type="ECO:0000256" key="6">
    <source>
        <dbReference type="ARBA" id="ARBA00022729"/>
    </source>
</evidence>
<dbReference type="GO" id="GO:0031222">
    <property type="term" value="P:arabinan catabolic process"/>
    <property type="evidence" value="ECO:0007669"/>
    <property type="project" value="TreeGrafter"/>
</dbReference>
<evidence type="ECO:0000256" key="12">
    <source>
        <dbReference type="SAM" id="SignalP"/>
    </source>
</evidence>
<comment type="pathway">
    <text evidence="2">Glycan degradation; xylan degradation.</text>
</comment>
<evidence type="ECO:0000313" key="15">
    <source>
        <dbReference type="Proteomes" id="UP000308730"/>
    </source>
</evidence>
<evidence type="ECO:0000256" key="7">
    <source>
        <dbReference type="ARBA" id="ARBA00022801"/>
    </source>
</evidence>
<keyword evidence="8" id="KW-0325">Glycoprotein</keyword>
<protein>
    <recommendedName>
        <fullName evidence="11">xylan 1,4-beta-xylosidase</fullName>
        <ecNumber evidence="11">3.2.1.37</ecNumber>
    </recommendedName>
</protein>
<feature type="domain" description="Fibronectin type III-like" evidence="13">
    <location>
        <begin position="671"/>
        <end position="741"/>
    </location>
</feature>
<evidence type="ECO:0000256" key="9">
    <source>
        <dbReference type="ARBA" id="ARBA00023295"/>
    </source>
</evidence>
<evidence type="ECO:0000256" key="5">
    <source>
        <dbReference type="ARBA" id="ARBA00022651"/>
    </source>
</evidence>
<dbReference type="Gene3D" id="3.40.50.1700">
    <property type="entry name" value="Glycoside hydrolase family 3 C-terminal domain"/>
    <property type="match status" value="1"/>
</dbReference>
<dbReference type="Gene3D" id="2.60.40.10">
    <property type="entry name" value="Immunoglobulins"/>
    <property type="match status" value="1"/>
</dbReference>
<dbReference type="InterPro" id="IPR044993">
    <property type="entry name" value="BXL"/>
</dbReference>
<dbReference type="EC" id="3.2.1.37" evidence="11"/>
<evidence type="ECO:0000256" key="11">
    <source>
        <dbReference type="ARBA" id="ARBA00026107"/>
    </source>
</evidence>
<dbReference type="Pfam" id="PF00933">
    <property type="entry name" value="Glyco_hydro_3"/>
    <property type="match status" value="1"/>
</dbReference>
<keyword evidence="5" id="KW-0858">Xylan degradation</keyword>
<dbReference type="Pfam" id="PF01915">
    <property type="entry name" value="Glyco_hydro_3_C"/>
    <property type="match status" value="1"/>
</dbReference>
<sequence length="773" mass="82863">MPSSAGLKRLLTFATLVTTASAVGFPDCTTAPLKGNDVCDTSKDPITRASALTKLFTVPEMINNTVNGSPGIPRLGLPAYQWWQEALHGVASSPGVTFAPSGQFSYATSFPQPIIMGAAFDDDLIKQVATVVSTEARAYNNAGRAGLDFWTPNINPFKDPRWGRGQETPGEDPFHSSQYVYQLITGLQGGLDPKPYFKIVADCKHFSAYDLEDWEGNVRYGFNAIVSQQDLSEFYNPAFQSCVRDAKVGSVMCSYNAVNGVPSCASTFLLQDVLRDHWGFDDTRWVTSDCDAVGNVWTDHHYVATAAEASAVTLKAGTDLDCGTTFSSSLGDAFNQSMINEDDLRRSLTRQYASLVRLGYFDPASSQPYRSLGWSDVNTKSAQQLAYTAAVEGLVLLKNDGTLPLAKSTKKIALVGPWANATSLLQGNYFGVAPYLISPLQAAQSAGFEVDYVFGTDVTSNTTDGFAAAIAAAQSADVVIYAGGLDETVERESLDRTTIVWPGNQVDLITQLAAVGKPTIVLQFGGGQVDDTVLKADKNVNSILWAGYPGQSGGTAIFDILTGKASPAGRLPITQYPADYVNQVPMTDMSLRPSATNPGRTYRWYSGTPIFEYGFGLHYTTFSTKFSGAAEKTYSIASLISAGKDQAHLDLTPFHTFNVEVKNTGKMTSDYVALLFASGSFGPTPRPNKALVAYDRVKNIGPGQTGDASLAVTLGALARADETGDFYLYPGTYTLTLDTPGLISQTFTLTGNAALVQTWPKNTTSTNTTSSSS</sequence>
<comment type="similarity">
    <text evidence="3">Belongs to the glycosyl hydrolase 3 family.</text>
</comment>
<dbReference type="GO" id="GO:0046556">
    <property type="term" value="F:alpha-L-arabinofuranosidase activity"/>
    <property type="evidence" value="ECO:0007669"/>
    <property type="project" value="TreeGrafter"/>
</dbReference>
<comment type="caution">
    <text evidence="14">The sequence shown here is derived from an EMBL/GenBank/DDBJ whole genome shotgun (WGS) entry which is preliminary data.</text>
</comment>
<feature type="chain" id="PRO_5020575760" description="xylan 1,4-beta-xylosidase" evidence="12">
    <location>
        <begin position="23"/>
        <end position="773"/>
    </location>
</feature>
<dbReference type="OrthoDB" id="47059at2759"/>
<evidence type="ECO:0000259" key="13">
    <source>
        <dbReference type="SMART" id="SM01217"/>
    </source>
</evidence>
<dbReference type="Pfam" id="PF14310">
    <property type="entry name" value="Fn3-like"/>
    <property type="match status" value="1"/>
</dbReference>
<evidence type="ECO:0000256" key="2">
    <source>
        <dbReference type="ARBA" id="ARBA00004851"/>
    </source>
</evidence>
<evidence type="ECO:0000256" key="3">
    <source>
        <dbReference type="ARBA" id="ARBA00005336"/>
    </source>
</evidence>
<dbReference type="GO" id="GO:0005576">
    <property type="term" value="C:extracellular region"/>
    <property type="evidence" value="ECO:0007669"/>
    <property type="project" value="UniProtKB-SubCell"/>
</dbReference>
<dbReference type="InterPro" id="IPR026891">
    <property type="entry name" value="Fn3-like"/>
</dbReference>
<keyword evidence="5" id="KW-0119">Carbohydrate metabolism</keyword>
<dbReference type="GO" id="GO:0009044">
    <property type="term" value="F:xylan 1,4-beta-xylosidase activity"/>
    <property type="evidence" value="ECO:0007669"/>
    <property type="project" value="UniProtKB-EC"/>
</dbReference>
<gene>
    <name evidence="14" type="ORF">EUX98_g6608</name>
</gene>
<dbReference type="GO" id="GO:0045493">
    <property type="term" value="P:xylan catabolic process"/>
    <property type="evidence" value="ECO:0007669"/>
    <property type="project" value="UniProtKB-UniPathway"/>
</dbReference>
<dbReference type="SUPFAM" id="SSF51445">
    <property type="entry name" value="(Trans)glycosidases"/>
    <property type="match status" value="1"/>
</dbReference>
<dbReference type="InterPro" id="IPR013783">
    <property type="entry name" value="Ig-like_fold"/>
</dbReference>
<reference evidence="14 15" key="1">
    <citation type="submission" date="2019-02" db="EMBL/GenBank/DDBJ databases">
        <title>Genome sequencing of the rare red list fungi Antrodiella citrinella (Flaviporus citrinellus).</title>
        <authorList>
            <person name="Buettner E."/>
            <person name="Kellner H."/>
        </authorList>
    </citation>
    <scope>NUCLEOTIDE SEQUENCE [LARGE SCALE GENOMIC DNA]</scope>
    <source>
        <strain evidence="14 15">DSM 108506</strain>
    </source>
</reference>
<dbReference type="Gene3D" id="3.20.20.300">
    <property type="entry name" value="Glycoside hydrolase, family 3, N-terminal domain"/>
    <property type="match status" value="1"/>
</dbReference>
<dbReference type="PANTHER" id="PTHR42721">
    <property type="entry name" value="SUGAR HYDROLASE-RELATED"/>
    <property type="match status" value="1"/>
</dbReference>
<dbReference type="SUPFAM" id="SSF52279">
    <property type="entry name" value="Beta-D-glucan exohydrolase, C-terminal domain"/>
    <property type="match status" value="1"/>
</dbReference>
<evidence type="ECO:0000256" key="8">
    <source>
        <dbReference type="ARBA" id="ARBA00023180"/>
    </source>
</evidence>
<dbReference type="InterPro" id="IPR036881">
    <property type="entry name" value="Glyco_hydro_3_C_sf"/>
</dbReference>
<dbReference type="PANTHER" id="PTHR42721:SF3">
    <property type="entry name" value="BETA-D-XYLOSIDASE 5-RELATED"/>
    <property type="match status" value="1"/>
</dbReference>
<proteinExistence type="inferred from homology"/>
<comment type="subcellular location">
    <subcellularLocation>
        <location evidence="1">Secreted</location>
    </subcellularLocation>
</comment>
<name>A0A4S4MNW0_9APHY</name>
<keyword evidence="6 12" id="KW-0732">Signal</keyword>
<dbReference type="FunFam" id="3.40.50.1700:FF:000007">
    <property type="entry name" value="Exo-1,4-beta-xylosidase xlnD"/>
    <property type="match status" value="1"/>
</dbReference>
<dbReference type="AlphaFoldDB" id="A0A4S4MNW0"/>
<dbReference type="UniPathway" id="UPA00114"/>